<dbReference type="InterPro" id="IPR036397">
    <property type="entry name" value="RNaseH_sf"/>
</dbReference>
<feature type="domain" description="Integrase catalytic" evidence="1">
    <location>
        <begin position="1"/>
        <end position="136"/>
    </location>
</feature>
<dbReference type="EMBL" id="JARBHB010000003">
    <property type="protein sequence ID" value="KAJ8889543.1"/>
    <property type="molecule type" value="Genomic_DNA"/>
</dbReference>
<reference evidence="2 3" key="1">
    <citation type="submission" date="2023-02" db="EMBL/GenBank/DDBJ databases">
        <title>LHISI_Scaffold_Assembly.</title>
        <authorList>
            <person name="Stuart O.P."/>
            <person name="Cleave R."/>
            <person name="Magrath M.J.L."/>
            <person name="Mikheyev A.S."/>
        </authorList>
    </citation>
    <scope>NUCLEOTIDE SEQUENCE [LARGE SCALE GENOMIC DNA]</scope>
    <source>
        <strain evidence="2">Daus_M_001</strain>
        <tissue evidence="2">Leg muscle</tissue>
    </source>
</reference>
<gene>
    <name evidence="2" type="ORF">PR048_009042</name>
</gene>
<dbReference type="InterPro" id="IPR057670">
    <property type="entry name" value="SH3_retrovirus"/>
</dbReference>
<dbReference type="Gene3D" id="3.30.420.10">
    <property type="entry name" value="Ribonuclease H-like superfamily/Ribonuclease H"/>
    <property type="match status" value="1"/>
</dbReference>
<dbReference type="InterPro" id="IPR001584">
    <property type="entry name" value="Integrase_cat-core"/>
</dbReference>
<dbReference type="Proteomes" id="UP001159363">
    <property type="component" value="Chromosome 3"/>
</dbReference>
<evidence type="ECO:0000259" key="1">
    <source>
        <dbReference type="PROSITE" id="PS50994"/>
    </source>
</evidence>
<dbReference type="PANTHER" id="PTHR42648:SF28">
    <property type="entry name" value="TRANSPOSON-ENCODED PROTEIN WITH RIBONUCLEASE H-LIKE AND RETROVIRUS ZINC FINGER-LIKE DOMAINS"/>
    <property type="match status" value="1"/>
</dbReference>
<keyword evidence="3" id="KW-1185">Reference proteome</keyword>
<proteinExistence type="predicted"/>
<evidence type="ECO:0000313" key="3">
    <source>
        <dbReference type="Proteomes" id="UP001159363"/>
    </source>
</evidence>
<dbReference type="PANTHER" id="PTHR42648">
    <property type="entry name" value="TRANSPOSASE, PUTATIVE-RELATED"/>
    <property type="match status" value="1"/>
</dbReference>
<accession>A0ABQ9HYT2</accession>
<name>A0ABQ9HYT2_9NEOP</name>
<dbReference type="SUPFAM" id="SSF53098">
    <property type="entry name" value="Ribonuclease H-like"/>
    <property type="match status" value="1"/>
</dbReference>
<sequence>MLEKQERERERESARPLEIIHIDFVTFLDDYTHFSVICLVKNKADVCDAARNCIAEAESKWNSCVNKLSCDMRGEYVANELTDWCRERGIKIDYAPAATPQQNLRAESLNKTLMEKMRALLLDSGLAKELSQFATVNTTPPELWYGKRPDLSNLKLFGSLAYAKTLKTVGKLDEICDKLFMLGYATNCYRLWNSENREIKLSRDVTFVESTEVSATNNSSQEIIADTVSLVYSEETSLRLADDMEVRRNTTVLQDDNVDEHFHVFPSNQDTAKTSEMLDSLPESATEI</sequence>
<dbReference type="PROSITE" id="PS50994">
    <property type="entry name" value="INTEGRASE"/>
    <property type="match status" value="1"/>
</dbReference>
<dbReference type="Pfam" id="PF25597">
    <property type="entry name" value="SH3_retrovirus"/>
    <property type="match status" value="1"/>
</dbReference>
<dbReference type="InterPro" id="IPR039537">
    <property type="entry name" value="Retrotran_Ty1/copia-like"/>
</dbReference>
<protein>
    <recommendedName>
        <fullName evidence="1">Integrase catalytic domain-containing protein</fullName>
    </recommendedName>
</protein>
<comment type="caution">
    <text evidence="2">The sequence shown here is derived from an EMBL/GenBank/DDBJ whole genome shotgun (WGS) entry which is preliminary data.</text>
</comment>
<dbReference type="InterPro" id="IPR012337">
    <property type="entry name" value="RNaseH-like_sf"/>
</dbReference>
<organism evidence="2 3">
    <name type="scientific">Dryococelus australis</name>
    <dbReference type="NCBI Taxonomy" id="614101"/>
    <lineage>
        <taxon>Eukaryota</taxon>
        <taxon>Metazoa</taxon>
        <taxon>Ecdysozoa</taxon>
        <taxon>Arthropoda</taxon>
        <taxon>Hexapoda</taxon>
        <taxon>Insecta</taxon>
        <taxon>Pterygota</taxon>
        <taxon>Neoptera</taxon>
        <taxon>Polyneoptera</taxon>
        <taxon>Phasmatodea</taxon>
        <taxon>Verophasmatodea</taxon>
        <taxon>Anareolatae</taxon>
        <taxon>Phasmatidae</taxon>
        <taxon>Eurycanthinae</taxon>
        <taxon>Dryococelus</taxon>
    </lineage>
</organism>
<evidence type="ECO:0000313" key="2">
    <source>
        <dbReference type="EMBL" id="KAJ8889543.1"/>
    </source>
</evidence>